<evidence type="ECO:0000256" key="7">
    <source>
        <dbReference type="SAM" id="Phobius"/>
    </source>
</evidence>
<evidence type="ECO:0000256" key="3">
    <source>
        <dbReference type="ARBA" id="ARBA00022692"/>
    </source>
</evidence>
<keyword evidence="10" id="KW-1185">Reference proteome</keyword>
<dbReference type="GO" id="GO:0005886">
    <property type="term" value="C:plasma membrane"/>
    <property type="evidence" value="ECO:0007669"/>
    <property type="project" value="UniProtKB-SubCell"/>
</dbReference>
<keyword evidence="5 7" id="KW-0472">Membrane</keyword>
<protein>
    <recommendedName>
        <fullName evidence="8">RsgI N-terminal anti-sigma domain-containing protein</fullName>
    </recommendedName>
</protein>
<dbReference type="AlphaFoldDB" id="A0A221MG52"/>
<reference evidence="9 10" key="1">
    <citation type="journal article" date="2003" name="Int. J. Syst. Evol. Microbiol.">
        <title>Virgibacillus carmonensis sp. nov., Virgibacillus necropolis sp. nov. and Virgibacillus picturae sp. nov., three novel species isolated from deteriorated mural paintings, transfer of the species of the genus salibacillus to Virgibacillus, as Virgibacillus marismortui comb. nov. and Virgibacillus salexigens comb. nov., and emended description of the genus Virgibacillus.</title>
        <authorList>
            <person name="Heyrman J."/>
            <person name="Logan N.A."/>
            <person name="Busse H.J."/>
            <person name="Balcaen A."/>
            <person name="Lebbe L."/>
            <person name="Rodriguez-Diaz M."/>
            <person name="Swings J."/>
            <person name="De Vos P."/>
        </authorList>
    </citation>
    <scope>NUCLEOTIDE SEQUENCE [LARGE SCALE GENOMIC DNA]</scope>
    <source>
        <strain evidence="9 10">LMG 19488</strain>
    </source>
</reference>
<name>A0A221MG52_9BACI</name>
<dbReference type="EMBL" id="CP022437">
    <property type="protein sequence ID" value="ASN06625.1"/>
    <property type="molecule type" value="Genomic_DNA"/>
</dbReference>
<organism evidence="9 10">
    <name type="scientific">Virgibacillus necropolis</name>
    <dbReference type="NCBI Taxonomy" id="163877"/>
    <lineage>
        <taxon>Bacteria</taxon>
        <taxon>Bacillati</taxon>
        <taxon>Bacillota</taxon>
        <taxon>Bacilli</taxon>
        <taxon>Bacillales</taxon>
        <taxon>Bacillaceae</taxon>
        <taxon>Virgibacillus</taxon>
    </lineage>
</organism>
<feature type="compositionally biased region" description="Basic and acidic residues" evidence="6">
    <location>
        <begin position="274"/>
        <end position="359"/>
    </location>
</feature>
<keyword evidence="4 7" id="KW-1133">Transmembrane helix</keyword>
<dbReference type="OrthoDB" id="9800626at2"/>
<evidence type="ECO:0000256" key="5">
    <source>
        <dbReference type="ARBA" id="ARBA00023136"/>
    </source>
</evidence>
<dbReference type="KEGG" id="vne:CFK40_17165"/>
<evidence type="ECO:0000256" key="4">
    <source>
        <dbReference type="ARBA" id="ARBA00022989"/>
    </source>
</evidence>
<feature type="domain" description="RsgI N-terminal anti-sigma" evidence="8">
    <location>
        <begin position="2"/>
        <end position="49"/>
    </location>
</feature>
<comment type="subcellular location">
    <subcellularLocation>
        <location evidence="1">Cell membrane</location>
        <topology evidence="1">Single-pass membrane protein</topology>
    </subcellularLocation>
</comment>
<sequence length="384" mass="44239">MSKGIVMEKHRKFTIVMTKNGSFHKVKPVKEADIGAEVSYEILPLKKSKLLFFQPKNSGSMPVKYIAIACMVLLFIMPFYLLGGPTKTYAYVNLDINPSLEIEIDDDLNVVYISPLNDDARKLKKQLPDYEGKKIEQVIEIIMKKSDALGLTKNGKTVLVGVSYVNDQAISVLDTVDNYFSTHQTSWDMATFQVSKEIRKRALKKDISMNKIVADTMEEEVSNPERMIIQPRVSDGEKELIHSFYTNSKSNHPDNGEEKTIPADQKPNPPVVPKPEKKKTDQHPSELKEKNSGIHLNKKNEHNHSDKVKKNDNNEIKKKDEQEKRHRQEKQGHQEEKQVKEKAKQEEKEAKRVMKPEKNKAKKAKKEMKKTRQEEKHPKKNDKK</sequence>
<dbReference type="InterPro" id="IPR024449">
    <property type="entry name" value="Anti-sigma_RsgI_N"/>
</dbReference>
<feature type="region of interest" description="Disordered" evidence="6">
    <location>
        <begin position="245"/>
        <end position="384"/>
    </location>
</feature>
<evidence type="ECO:0000256" key="2">
    <source>
        <dbReference type="ARBA" id="ARBA00022475"/>
    </source>
</evidence>
<dbReference type="Pfam" id="PF12791">
    <property type="entry name" value="RsgI_N"/>
    <property type="match status" value="1"/>
</dbReference>
<evidence type="ECO:0000259" key="8">
    <source>
        <dbReference type="PROSITE" id="PS51849"/>
    </source>
</evidence>
<evidence type="ECO:0000313" key="9">
    <source>
        <dbReference type="EMBL" id="ASN06625.1"/>
    </source>
</evidence>
<evidence type="ECO:0000256" key="6">
    <source>
        <dbReference type="SAM" id="MobiDB-lite"/>
    </source>
</evidence>
<keyword evidence="3 7" id="KW-0812">Transmembrane</keyword>
<feature type="compositionally biased region" description="Basic residues" evidence="6">
    <location>
        <begin position="360"/>
        <end position="369"/>
    </location>
</feature>
<evidence type="ECO:0000256" key="1">
    <source>
        <dbReference type="ARBA" id="ARBA00004162"/>
    </source>
</evidence>
<dbReference type="PROSITE" id="PS51849">
    <property type="entry name" value="RSGI_N"/>
    <property type="match status" value="1"/>
</dbReference>
<dbReference type="Pfam" id="PF23750">
    <property type="entry name" value="RsgI_M"/>
    <property type="match status" value="1"/>
</dbReference>
<keyword evidence="2" id="KW-1003">Cell membrane</keyword>
<dbReference type="RefSeq" id="WP_089533621.1">
    <property type="nucleotide sequence ID" value="NZ_CP022437.1"/>
</dbReference>
<proteinExistence type="predicted"/>
<evidence type="ECO:0000313" key="10">
    <source>
        <dbReference type="Proteomes" id="UP000204391"/>
    </source>
</evidence>
<gene>
    <name evidence="9" type="ORF">CFK40_17165</name>
</gene>
<feature type="transmembrane region" description="Helical" evidence="7">
    <location>
        <begin position="65"/>
        <end position="83"/>
    </location>
</feature>
<feature type="compositionally biased region" description="Basic and acidic residues" evidence="6">
    <location>
        <begin position="251"/>
        <end position="261"/>
    </location>
</feature>
<dbReference type="InterPro" id="IPR055431">
    <property type="entry name" value="RsgI_M"/>
</dbReference>
<dbReference type="Proteomes" id="UP000204391">
    <property type="component" value="Chromosome"/>
</dbReference>
<accession>A0A221MG52</accession>